<feature type="domain" description="WxL Interacting Protein peptidoglycan binding" evidence="3">
    <location>
        <begin position="28"/>
        <end position="151"/>
    </location>
</feature>
<dbReference type="OrthoDB" id="2148359at2"/>
<sequence>MAKWVKLAIAAAVAVPMLMTTAYAADDYSVVAVQPDNQRTESDNVGYVDVKADPGSQQTLQFQLSNTSNKTIKIKMTAGTATTSDNGAINYATQDVKPTLTDGLVNKMGDYLKADQSEITLKPGQNTTATATLKAPAQQFEGRMAGGVSFVEENQNRSTQSTNSMKINATYEYDVAVLLSNNQRIAEGMLQMGGVKATQVNRHTVFAVNVKNPTSSFINALGMKTTVTGPDGVKFTRMQANMQMAPNTQFNWGIYTNGKALKTGDYRVVTDTYWSKDGQRRFKFSGDKYTYHIQTEKTVHVTAKQAADLNKRDYDLQISSKMPLAYKVFIGILLAIAAIILWFVFFKKRNVTVQVIDLMTNRIVMKERARASRMGKVTLTLPESVRLMNDKHATLTDERTLVVKATQTYIEVEVAALSTSKG</sequence>
<reference evidence="5 6" key="1">
    <citation type="submission" date="2018-03" db="EMBL/GenBank/DDBJ databases">
        <title>Genome sequencing of Weissella confusa isolates.</title>
        <authorList>
            <person name="Kajala I."/>
            <person name="Baruah R."/>
            <person name="Bergsveinson J."/>
            <person name="Juvonen R."/>
            <person name="Ziola B."/>
        </authorList>
    </citation>
    <scope>NUCLEOTIDE SEQUENCE [LARGE SCALE GENOMIC DNA]</scope>
    <source>
        <strain evidence="5 6">VTT E-062653</strain>
    </source>
</reference>
<gene>
    <name evidence="5" type="ORF">C6P11_02985</name>
</gene>
<keyword evidence="1" id="KW-1133">Transmembrane helix</keyword>
<feature type="transmembrane region" description="Helical" evidence="1">
    <location>
        <begin position="324"/>
        <end position="346"/>
    </location>
</feature>
<accession>A0A4Z0RYJ7</accession>
<proteinExistence type="predicted"/>
<dbReference type="InterPro" id="IPR010317">
    <property type="entry name" value="WxLIP_PGBD"/>
</dbReference>
<dbReference type="Proteomes" id="UP000297646">
    <property type="component" value="Unassembled WGS sequence"/>
</dbReference>
<keyword evidence="1" id="KW-0472">Membrane</keyword>
<dbReference type="InterPro" id="IPR021759">
    <property type="entry name" value="WxLIP_HBD"/>
</dbReference>
<feature type="chain" id="PRO_5021507648" evidence="2">
    <location>
        <begin position="25"/>
        <end position="422"/>
    </location>
</feature>
<organism evidence="5 6">
    <name type="scientific">Weissella confusa</name>
    <name type="common">Lactobacillus confusus</name>
    <dbReference type="NCBI Taxonomy" id="1583"/>
    <lineage>
        <taxon>Bacteria</taxon>
        <taxon>Bacillati</taxon>
        <taxon>Bacillota</taxon>
        <taxon>Bacilli</taxon>
        <taxon>Lactobacillales</taxon>
        <taxon>Lactobacillaceae</taxon>
        <taxon>Weissella</taxon>
    </lineage>
</organism>
<dbReference type="Pfam" id="PF11797">
    <property type="entry name" value="WxLIP_HBD"/>
    <property type="match status" value="1"/>
</dbReference>
<evidence type="ECO:0000259" key="3">
    <source>
        <dbReference type="Pfam" id="PF06030"/>
    </source>
</evidence>
<feature type="signal peptide" evidence="2">
    <location>
        <begin position="1"/>
        <end position="24"/>
    </location>
</feature>
<comment type="caution">
    <text evidence="5">The sequence shown here is derived from an EMBL/GenBank/DDBJ whole genome shotgun (WGS) entry which is preliminary data.</text>
</comment>
<feature type="domain" description="WxL Interacting Protein host binding" evidence="4">
    <location>
        <begin position="163"/>
        <end position="311"/>
    </location>
</feature>
<evidence type="ECO:0000313" key="6">
    <source>
        <dbReference type="Proteomes" id="UP000297646"/>
    </source>
</evidence>
<evidence type="ECO:0000259" key="4">
    <source>
        <dbReference type="Pfam" id="PF11797"/>
    </source>
</evidence>
<name>A0A4Z0RYJ7_WEICO</name>
<evidence type="ECO:0000256" key="1">
    <source>
        <dbReference type="SAM" id="Phobius"/>
    </source>
</evidence>
<dbReference type="RefSeq" id="WP_135518468.1">
    <property type="nucleotide sequence ID" value="NZ_PVSN01000020.1"/>
</dbReference>
<keyword evidence="2" id="KW-0732">Signal</keyword>
<dbReference type="EMBL" id="PVSN01000020">
    <property type="protein sequence ID" value="TGE74424.1"/>
    <property type="molecule type" value="Genomic_DNA"/>
</dbReference>
<evidence type="ECO:0000313" key="5">
    <source>
        <dbReference type="EMBL" id="TGE74424.1"/>
    </source>
</evidence>
<dbReference type="Pfam" id="PF06030">
    <property type="entry name" value="WxLIP_PGBD"/>
    <property type="match status" value="1"/>
</dbReference>
<dbReference type="AlphaFoldDB" id="A0A4Z0RYJ7"/>
<keyword evidence="1" id="KW-0812">Transmembrane</keyword>
<evidence type="ECO:0000256" key="2">
    <source>
        <dbReference type="SAM" id="SignalP"/>
    </source>
</evidence>
<protein>
    <submittedName>
        <fullName evidence="5">Cell surface protein</fullName>
    </submittedName>
</protein>